<dbReference type="Gene3D" id="3.30.420.10">
    <property type="entry name" value="Ribonuclease H-like superfamily/Ribonuclease H"/>
    <property type="match status" value="1"/>
</dbReference>
<proteinExistence type="predicted"/>
<dbReference type="SUPFAM" id="SSF53098">
    <property type="entry name" value="Ribonuclease H-like"/>
    <property type="match status" value="1"/>
</dbReference>
<comment type="caution">
    <text evidence="2">The sequence shown here is derived from an EMBL/GenBank/DDBJ whole genome shotgun (WGS) entry which is preliminary data.</text>
</comment>
<dbReference type="InterPro" id="IPR012337">
    <property type="entry name" value="RNaseH-like_sf"/>
</dbReference>
<dbReference type="InterPro" id="IPR052929">
    <property type="entry name" value="RNase_H-like_EbsB-rel"/>
</dbReference>
<dbReference type="InterPro" id="IPR036397">
    <property type="entry name" value="RNaseH_sf"/>
</dbReference>
<evidence type="ECO:0000313" key="2">
    <source>
        <dbReference type="EMBL" id="KAL0409024.1"/>
    </source>
</evidence>
<protein>
    <recommendedName>
        <fullName evidence="1">RNase H type-1 domain-containing protein</fullName>
    </recommendedName>
</protein>
<dbReference type="InterPro" id="IPR044730">
    <property type="entry name" value="RNase_H-like_dom_plant"/>
</dbReference>
<dbReference type="PANTHER" id="PTHR47074:SF48">
    <property type="entry name" value="POLYNUCLEOTIDYL TRANSFERASE, RIBONUCLEASE H-LIKE SUPERFAMILY PROTEIN"/>
    <property type="match status" value="1"/>
</dbReference>
<evidence type="ECO:0000259" key="1">
    <source>
        <dbReference type="Pfam" id="PF13456"/>
    </source>
</evidence>
<name>A0AAW2TX09_SESRA</name>
<dbReference type="EMBL" id="JACGWJ010000007">
    <property type="protein sequence ID" value="KAL0409024.1"/>
    <property type="molecule type" value="Genomic_DNA"/>
</dbReference>
<sequence length="274" mass="30161">MSRTHLNADPVRVGYWRLNINGGVWGLTSFPFGSIPRAPLDCFHWLKLVASQLDSTEFGLFLCICWTVWWSRNKKLFQGDSWTPYQVVCFATHYMDSFYLQNSDTRKPVASPSQTRWQCPPLGTIKLNFDGAALDHGNGTGVGVIARDHTGACLDWISTHQHTWASAELTEALAAREAIFLAQRRGWPSIILEGDCSSLITKLELASQDLSAVGLIVSDILMVAPLFHSCKFNFVRRDCNAVAHMLAKSGFGSSEVSSVLPSAAASLVLVDISP</sequence>
<gene>
    <name evidence="2" type="ORF">Sradi_1836800</name>
</gene>
<reference evidence="2" key="2">
    <citation type="journal article" date="2024" name="Plant">
        <title>Genomic evolution and insights into agronomic trait innovations of Sesamum species.</title>
        <authorList>
            <person name="Miao H."/>
            <person name="Wang L."/>
            <person name="Qu L."/>
            <person name="Liu H."/>
            <person name="Sun Y."/>
            <person name="Le M."/>
            <person name="Wang Q."/>
            <person name="Wei S."/>
            <person name="Zheng Y."/>
            <person name="Lin W."/>
            <person name="Duan Y."/>
            <person name="Cao H."/>
            <person name="Xiong S."/>
            <person name="Wang X."/>
            <person name="Wei L."/>
            <person name="Li C."/>
            <person name="Ma Q."/>
            <person name="Ju M."/>
            <person name="Zhao R."/>
            <person name="Li G."/>
            <person name="Mu C."/>
            <person name="Tian Q."/>
            <person name="Mei H."/>
            <person name="Zhang T."/>
            <person name="Gao T."/>
            <person name="Zhang H."/>
        </authorList>
    </citation>
    <scope>NUCLEOTIDE SEQUENCE</scope>
    <source>
        <strain evidence="2">G02</strain>
    </source>
</reference>
<dbReference type="GO" id="GO:0003676">
    <property type="term" value="F:nucleic acid binding"/>
    <property type="evidence" value="ECO:0007669"/>
    <property type="project" value="InterPro"/>
</dbReference>
<dbReference type="AlphaFoldDB" id="A0AAW2TX09"/>
<dbReference type="GO" id="GO:0004523">
    <property type="term" value="F:RNA-DNA hybrid ribonuclease activity"/>
    <property type="evidence" value="ECO:0007669"/>
    <property type="project" value="InterPro"/>
</dbReference>
<dbReference type="Pfam" id="PF13456">
    <property type="entry name" value="RVT_3"/>
    <property type="match status" value="1"/>
</dbReference>
<accession>A0AAW2TX09</accession>
<feature type="domain" description="RNase H type-1" evidence="1">
    <location>
        <begin position="128"/>
        <end position="249"/>
    </location>
</feature>
<organism evidence="2">
    <name type="scientific">Sesamum radiatum</name>
    <name type="common">Black benniseed</name>
    <dbReference type="NCBI Taxonomy" id="300843"/>
    <lineage>
        <taxon>Eukaryota</taxon>
        <taxon>Viridiplantae</taxon>
        <taxon>Streptophyta</taxon>
        <taxon>Embryophyta</taxon>
        <taxon>Tracheophyta</taxon>
        <taxon>Spermatophyta</taxon>
        <taxon>Magnoliopsida</taxon>
        <taxon>eudicotyledons</taxon>
        <taxon>Gunneridae</taxon>
        <taxon>Pentapetalae</taxon>
        <taxon>asterids</taxon>
        <taxon>lamiids</taxon>
        <taxon>Lamiales</taxon>
        <taxon>Pedaliaceae</taxon>
        <taxon>Sesamum</taxon>
    </lineage>
</organism>
<reference evidence="2" key="1">
    <citation type="submission" date="2020-06" db="EMBL/GenBank/DDBJ databases">
        <authorList>
            <person name="Li T."/>
            <person name="Hu X."/>
            <person name="Zhang T."/>
            <person name="Song X."/>
            <person name="Zhang H."/>
            <person name="Dai N."/>
            <person name="Sheng W."/>
            <person name="Hou X."/>
            <person name="Wei L."/>
        </authorList>
    </citation>
    <scope>NUCLEOTIDE SEQUENCE</scope>
    <source>
        <strain evidence="2">G02</strain>
        <tissue evidence="2">Leaf</tissue>
    </source>
</reference>
<dbReference type="InterPro" id="IPR002156">
    <property type="entry name" value="RNaseH_domain"/>
</dbReference>
<dbReference type="CDD" id="cd06222">
    <property type="entry name" value="RNase_H_like"/>
    <property type="match status" value="1"/>
</dbReference>
<dbReference type="PANTHER" id="PTHR47074">
    <property type="entry name" value="BNAC02G40300D PROTEIN"/>
    <property type="match status" value="1"/>
</dbReference>